<dbReference type="SUPFAM" id="SSF102114">
    <property type="entry name" value="Radical SAM enzymes"/>
    <property type="match status" value="1"/>
</dbReference>
<dbReference type="eggNOG" id="COG1964">
    <property type="taxonomic scope" value="Bacteria"/>
</dbReference>
<dbReference type="CDD" id="cd01335">
    <property type="entry name" value="Radical_SAM"/>
    <property type="match status" value="1"/>
</dbReference>
<protein>
    <submittedName>
        <fullName evidence="6">Molybdenum cofactor biosynthesis protein MoaA</fullName>
    </submittedName>
</protein>
<dbReference type="InterPro" id="IPR056488">
    <property type="entry name" value="Zn_ribbon_HMPTM"/>
</dbReference>
<dbReference type="Pfam" id="PF04055">
    <property type="entry name" value="Radical_SAM"/>
    <property type="match status" value="1"/>
</dbReference>
<dbReference type="GO" id="GO:0003824">
    <property type="term" value="F:catalytic activity"/>
    <property type="evidence" value="ECO:0007669"/>
    <property type="project" value="InterPro"/>
</dbReference>
<evidence type="ECO:0000256" key="1">
    <source>
        <dbReference type="ARBA" id="ARBA00022691"/>
    </source>
</evidence>
<dbReference type="GO" id="GO:0046872">
    <property type="term" value="F:metal ion binding"/>
    <property type="evidence" value="ECO:0007669"/>
    <property type="project" value="UniProtKB-KW"/>
</dbReference>
<dbReference type="STRING" id="661478.OP10G_4385"/>
<name>A0A068NW44_FIMGI</name>
<keyword evidence="2" id="KW-0479">Metal-binding</keyword>
<dbReference type="SFLD" id="SFLDS00029">
    <property type="entry name" value="Radical_SAM"/>
    <property type="match status" value="1"/>
</dbReference>
<evidence type="ECO:0000256" key="3">
    <source>
        <dbReference type="ARBA" id="ARBA00023004"/>
    </source>
</evidence>
<dbReference type="InterPro" id="IPR013785">
    <property type="entry name" value="Aldolase_TIM"/>
</dbReference>
<proteinExistence type="predicted"/>
<dbReference type="InterPro" id="IPR007197">
    <property type="entry name" value="rSAM"/>
</dbReference>
<keyword evidence="4" id="KW-0411">Iron-sulfur</keyword>
<reference evidence="6 7" key="1">
    <citation type="journal article" date="2014" name="PLoS ONE">
        <title>The first complete genome sequence of the class fimbriimonadia in the phylum armatimonadetes.</title>
        <authorList>
            <person name="Hu Z.Y."/>
            <person name="Wang Y.Z."/>
            <person name="Im W.T."/>
            <person name="Wang S.Y."/>
            <person name="Zhao G.P."/>
            <person name="Zheng H.J."/>
            <person name="Quan Z.X."/>
        </authorList>
    </citation>
    <scope>NUCLEOTIDE SEQUENCE [LARGE SCALE GENOMIC DNA]</scope>
    <source>
        <strain evidence="6">Gsoil 348</strain>
    </source>
</reference>
<organism evidence="6 7">
    <name type="scientific">Fimbriimonas ginsengisoli Gsoil 348</name>
    <dbReference type="NCBI Taxonomy" id="661478"/>
    <lineage>
        <taxon>Bacteria</taxon>
        <taxon>Bacillati</taxon>
        <taxon>Armatimonadota</taxon>
        <taxon>Fimbriimonadia</taxon>
        <taxon>Fimbriimonadales</taxon>
        <taxon>Fimbriimonadaceae</taxon>
        <taxon>Fimbriimonas</taxon>
    </lineage>
</organism>
<evidence type="ECO:0000256" key="2">
    <source>
        <dbReference type="ARBA" id="ARBA00022723"/>
    </source>
</evidence>
<dbReference type="AlphaFoldDB" id="A0A068NW44"/>
<gene>
    <name evidence="6" type="ORF">OP10G_4385</name>
</gene>
<keyword evidence="7" id="KW-1185">Reference proteome</keyword>
<dbReference type="HOGENOM" id="CLU_023791_0_0_0"/>
<evidence type="ECO:0000313" key="6">
    <source>
        <dbReference type="EMBL" id="AIE87753.1"/>
    </source>
</evidence>
<dbReference type="PROSITE" id="PS51918">
    <property type="entry name" value="RADICAL_SAM"/>
    <property type="match status" value="1"/>
</dbReference>
<evidence type="ECO:0000256" key="4">
    <source>
        <dbReference type="ARBA" id="ARBA00023014"/>
    </source>
</evidence>
<dbReference type="SFLD" id="SFLDG01067">
    <property type="entry name" value="SPASM/twitch_domain_containing"/>
    <property type="match status" value="1"/>
</dbReference>
<evidence type="ECO:0000313" key="7">
    <source>
        <dbReference type="Proteomes" id="UP000027982"/>
    </source>
</evidence>
<dbReference type="InterPro" id="IPR034474">
    <property type="entry name" value="Methyltransferase_Class_D"/>
</dbReference>
<accession>A0A068NW44</accession>
<sequence>MAGLAARPYRIEEYTRTVCPHCFADRPRRSDEEGIFVDGMLVSHDGKIWMRRWCPTHGETESLYEEDAEIWQARAGWSTPTLAVTPDRPDNFAGFPDGYRDGLPASHGQHTCILLLNVTEHCNFRCPTCYATAHDPGTPLAQPDRPSIAEMLHTVDTVLAREEGKLGVVMVSGGEPTVRRDIEELLERLFERNLTRVMLNTNGRRIARDDRFLKFLQSHRDRVEVYLQFDGFRASTHLALRGEDLSEEKPLALCRLNEAGIFTTLVMTVAKGVNDDEVGEVLTTGLNTPRCAGLAIQPMFGSGRNPGFDPQDRVTPTGVLRRLGAQTRGQVDWQDFVPLPCSHKDCCDITYLLKTRKGWRSLPKLVGRDELKRWIHLVANTISFESASDSVRGLVQSGALQRVFSEQQKVTALGLARDIFTLCDCIPGVAELLRSPNETVEKLAERTFRVTVKQFMDANTFHEARIRQCCVHVGTFEEDPRRHSFCWRWLFEDADDFPKPRVSTLPVLQGR</sequence>
<dbReference type="RefSeq" id="WP_025228364.1">
    <property type="nucleotide sequence ID" value="NZ_CP007139.1"/>
</dbReference>
<keyword evidence="1" id="KW-0949">S-adenosyl-L-methionine</keyword>
<dbReference type="EMBL" id="CP007139">
    <property type="protein sequence ID" value="AIE87753.1"/>
    <property type="molecule type" value="Genomic_DNA"/>
</dbReference>
<feature type="domain" description="Radical SAM core" evidence="5">
    <location>
        <begin position="106"/>
        <end position="335"/>
    </location>
</feature>
<dbReference type="PANTHER" id="PTHR43306">
    <property type="entry name" value="7,8-DIHYDRO-6-HYDROXYMETHYLPTERIN DIMETHYLTRANSFERASE"/>
    <property type="match status" value="1"/>
</dbReference>
<keyword evidence="3" id="KW-0408">Iron</keyword>
<dbReference type="OrthoDB" id="9782387at2"/>
<dbReference type="Gene3D" id="3.20.20.70">
    <property type="entry name" value="Aldolase class I"/>
    <property type="match status" value="1"/>
</dbReference>
<dbReference type="Pfam" id="PF23545">
    <property type="entry name" value="Zn_ribbon_HMPTM"/>
    <property type="match status" value="1"/>
</dbReference>
<evidence type="ECO:0000259" key="5">
    <source>
        <dbReference type="PROSITE" id="PS51918"/>
    </source>
</evidence>
<dbReference type="InterPro" id="IPR058240">
    <property type="entry name" value="rSAM_sf"/>
</dbReference>
<dbReference type="GO" id="GO:0051536">
    <property type="term" value="F:iron-sulfur cluster binding"/>
    <property type="evidence" value="ECO:0007669"/>
    <property type="project" value="UniProtKB-KW"/>
</dbReference>
<dbReference type="PANTHER" id="PTHR43306:SF1">
    <property type="entry name" value="7,8-DIHYDRO-6-HYDROXYMETHYLPTERIN DIMETHYLTRANSFERASE"/>
    <property type="match status" value="1"/>
</dbReference>
<dbReference type="Proteomes" id="UP000027982">
    <property type="component" value="Chromosome"/>
</dbReference>
<dbReference type="KEGG" id="fgi:OP10G_4385"/>